<organism evidence="1">
    <name type="scientific">Arion vulgaris</name>
    <dbReference type="NCBI Taxonomy" id="1028688"/>
    <lineage>
        <taxon>Eukaryota</taxon>
        <taxon>Metazoa</taxon>
        <taxon>Spiralia</taxon>
        <taxon>Lophotrochozoa</taxon>
        <taxon>Mollusca</taxon>
        <taxon>Gastropoda</taxon>
        <taxon>Heterobranchia</taxon>
        <taxon>Euthyneura</taxon>
        <taxon>Panpulmonata</taxon>
        <taxon>Eupulmonata</taxon>
        <taxon>Stylommatophora</taxon>
        <taxon>Helicina</taxon>
        <taxon>Arionoidea</taxon>
        <taxon>Arionidae</taxon>
        <taxon>Arion</taxon>
    </lineage>
</organism>
<protein>
    <submittedName>
        <fullName evidence="1">Uncharacterized protein</fullName>
    </submittedName>
</protein>
<name>A0A0B6Y2D2_9EUPU</name>
<reference evidence="1" key="1">
    <citation type="submission" date="2014-12" db="EMBL/GenBank/DDBJ databases">
        <title>Insight into the proteome of Arion vulgaris.</title>
        <authorList>
            <person name="Aradska J."/>
            <person name="Bulat T."/>
            <person name="Smidak R."/>
            <person name="Sarate P."/>
            <person name="Gangsoo J."/>
            <person name="Sialana F."/>
            <person name="Bilban M."/>
            <person name="Lubec G."/>
        </authorList>
    </citation>
    <scope>NUCLEOTIDE SEQUENCE</scope>
    <source>
        <tissue evidence="1">Skin</tissue>
    </source>
</reference>
<proteinExistence type="predicted"/>
<dbReference type="AlphaFoldDB" id="A0A0B6Y2D2"/>
<dbReference type="EMBL" id="HACG01003106">
    <property type="protein sequence ID" value="CEK49971.1"/>
    <property type="molecule type" value="Transcribed_RNA"/>
</dbReference>
<gene>
    <name evidence="1" type="primary">ORF9451</name>
</gene>
<sequence>MVSLWREIILCDKLVKNTNVFVKFQQMLTDLTQTLKKTGTSDFMTQTYTI</sequence>
<evidence type="ECO:0000313" key="1">
    <source>
        <dbReference type="EMBL" id="CEK49971.1"/>
    </source>
</evidence>
<accession>A0A0B6Y2D2</accession>